<reference evidence="6 7" key="1">
    <citation type="submission" date="2021-01" db="EMBL/GenBank/DDBJ databases">
        <title>WGS of actinomycetes isolated from Thailand.</title>
        <authorList>
            <person name="Thawai C."/>
        </authorList>
    </citation>
    <scope>NUCLEOTIDE SEQUENCE [LARGE SCALE GENOMIC DNA]</scope>
    <source>
        <strain evidence="6 7">LPG 2</strain>
    </source>
</reference>
<keyword evidence="3" id="KW-0804">Transcription</keyword>
<protein>
    <submittedName>
        <fullName evidence="6">TetR/AcrR family transcriptional regulator</fullName>
    </submittedName>
</protein>
<keyword evidence="7" id="KW-1185">Reference proteome</keyword>
<accession>A0ABS1M557</accession>
<dbReference type="SUPFAM" id="SSF48498">
    <property type="entry name" value="Tetracyclin repressor-like, C-terminal domain"/>
    <property type="match status" value="1"/>
</dbReference>
<dbReference type="SUPFAM" id="SSF46689">
    <property type="entry name" value="Homeodomain-like"/>
    <property type="match status" value="1"/>
</dbReference>
<dbReference type="PROSITE" id="PS50977">
    <property type="entry name" value="HTH_TETR_2"/>
    <property type="match status" value="1"/>
</dbReference>
<organism evidence="6 7">
    <name type="scientific">Nocardia acididurans</name>
    <dbReference type="NCBI Taxonomy" id="2802282"/>
    <lineage>
        <taxon>Bacteria</taxon>
        <taxon>Bacillati</taxon>
        <taxon>Actinomycetota</taxon>
        <taxon>Actinomycetes</taxon>
        <taxon>Mycobacteriales</taxon>
        <taxon>Nocardiaceae</taxon>
        <taxon>Nocardia</taxon>
    </lineage>
</organism>
<sequence>MSVGDAGPLPRGRHGLSREQVVTSQYRRLCTAVLEAVGELGYAGTTVADIVTRAQVARRTFYAVFGSKDECFAAAYDLAVGSALDQLQETVTGMEGVNFEDRVRISFEIYLGFLAMQPGAARALYVETMAAGQALVAHRARVHERFADYIMAVAAIGVREGDLRADPDRKLIDMLLGGIDDRVRACLHQKGAAALPELGPLFTRTAIALASLPVE</sequence>
<comment type="caution">
    <text evidence="6">The sequence shown here is derived from an EMBL/GenBank/DDBJ whole genome shotgun (WGS) entry which is preliminary data.</text>
</comment>
<keyword evidence="1" id="KW-0805">Transcription regulation</keyword>
<evidence type="ECO:0000256" key="4">
    <source>
        <dbReference type="PROSITE-ProRule" id="PRU00335"/>
    </source>
</evidence>
<evidence type="ECO:0000313" key="7">
    <source>
        <dbReference type="Proteomes" id="UP000602198"/>
    </source>
</evidence>
<proteinExistence type="predicted"/>
<dbReference type="Proteomes" id="UP000602198">
    <property type="component" value="Unassembled WGS sequence"/>
</dbReference>
<dbReference type="InterPro" id="IPR036271">
    <property type="entry name" value="Tet_transcr_reg_TetR-rel_C_sf"/>
</dbReference>
<dbReference type="PANTHER" id="PTHR30055">
    <property type="entry name" value="HTH-TYPE TRANSCRIPTIONAL REGULATOR RUTR"/>
    <property type="match status" value="1"/>
</dbReference>
<gene>
    <name evidence="6" type="ORF">JK358_07670</name>
</gene>
<dbReference type="PANTHER" id="PTHR30055:SF234">
    <property type="entry name" value="HTH-TYPE TRANSCRIPTIONAL REGULATOR BETI"/>
    <property type="match status" value="1"/>
</dbReference>
<evidence type="ECO:0000256" key="3">
    <source>
        <dbReference type="ARBA" id="ARBA00023163"/>
    </source>
</evidence>
<name>A0ABS1M557_9NOCA</name>
<evidence type="ECO:0000259" key="5">
    <source>
        <dbReference type="PROSITE" id="PS50977"/>
    </source>
</evidence>
<keyword evidence="2 4" id="KW-0238">DNA-binding</keyword>
<dbReference type="InterPro" id="IPR050109">
    <property type="entry name" value="HTH-type_TetR-like_transc_reg"/>
</dbReference>
<dbReference type="Pfam" id="PF00440">
    <property type="entry name" value="TetR_N"/>
    <property type="match status" value="1"/>
</dbReference>
<evidence type="ECO:0000313" key="6">
    <source>
        <dbReference type="EMBL" id="MBL1074273.1"/>
    </source>
</evidence>
<dbReference type="InterPro" id="IPR001647">
    <property type="entry name" value="HTH_TetR"/>
</dbReference>
<evidence type="ECO:0000256" key="2">
    <source>
        <dbReference type="ARBA" id="ARBA00023125"/>
    </source>
</evidence>
<dbReference type="InterPro" id="IPR009057">
    <property type="entry name" value="Homeodomain-like_sf"/>
</dbReference>
<feature type="domain" description="HTH tetR-type" evidence="5">
    <location>
        <begin position="23"/>
        <end position="83"/>
    </location>
</feature>
<feature type="DNA-binding region" description="H-T-H motif" evidence="4">
    <location>
        <begin position="46"/>
        <end position="65"/>
    </location>
</feature>
<dbReference type="Gene3D" id="1.10.357.10">
    <property type="entry name" value="Tetracycline Repressor, domain 2"/>
    <property type="match status" value="1"/>
</dbReference>
<evidence type="ECO:0000256" key="1">
    <source>
        <dbReference type="ARBA" id="ARBA00023015"/>
    </source>
</evidence>
<dbReference type="EMBL" id="JAERRJ010000002">
    <property type="protein sequence ID" value="MBL1074273.1"/>
    <property type="molecule type" value="Genomic_DNA"/>
</dbReference>